<sequence>MDLNVSYLTKHPLEHTFEAQDKKRLSQHSTSSAWLPLPSCSTLVWRRPSCASGLNSSGFTSSLRHSDSIRLLHPLGSISVLCRSCSTVASRIHISTLVTGPIGSA</sequence>
<protein>
    <submittedName>
        <fullName evidence="2">Uncharacterized protein LOC113110459 isoform X2</fullName>
    </submittedName>
</protein>
<gene>
    <name evidence="2" type="primary">LOC113110459</name>
</gene>
<evidence type="ECO:0000313" key="1">
    <source>
        <dbReference type="Proteomes" id="UP000515129"/>
    </source>
</evidence>
<dbReference type="Proteomes" id="UP000515129">
    <property type="component" value="Chromosome 10"/>
</dbReference>
<name>A0A6P6QB39_CARAU</name>
<keyword evidence="1" id="KW-1185">Reference proteome</keyword>
<evidence type="ECO:0000313" key="2">
    <source>
        <dbReference type="RefSeq" id="XP_026130427.1"/>
    </source>
</evidence>
<dbReference type="GeneID" id="113110459"/>
<dbReference type="AlphaFoldDB" id="A0A6P6QB39"/>
<proteinExistence type="predicted"/>
<organism evidence="1 2">
    <name type="scientific">Carassius auratus</name>
    <name type="common">Goldfish</name>
    <dbReference type="NCBI Taxonomy" id="7957"/>
    <lineage>
        <taxon>Eukaryota</taxon>
        <taxon>Metazoa</taxon>
        <taxon>Chordata</taxon>
        <taxon>Craniata</taxon>
        <taxon>Vertebrata</taxon>
        <taxon>Euteleostomi</taxon>
        <taxon>Actinopterygii</taxon>
        <taxon>Neopterygii</taxon>
        <taxon>Teleostei</taxon>
        <taxon>Ostariophysi</taxon>
        <taxon>Cypriniformes</taxon>
        <taxon>Cyprinidae</taxon>
        <taxon>Cyprininae</taxon>
        <taxon>Carassius</taxon>
    </lineage>
</organism>
<dbReference type="RefSeq" id="XP_026130427.1">
    <property type="nucleotide sequence ID" value="XM_026274642.1"/>
</dbReference>
<accession>A0A6P6QB39</accession>
<reference evidence="2" key="1">
    <citation type="submission" date="2025-08" db="UniProtKB">
        <authorList>
            <consortium name="RefSeq"/>
        </authorList>
    </citation>
    <scope>IDENTIFICATION</scope>
    <source>
        <strain evidence="2">Wakin</strain>
        <tissue evidence="2">Muscle</tissue>
    </source>
</reference>